<reference evidence="2 3" key="1">
    <citation type="submission" date="2015-02" db="EMBL/GenBank/DDBJ databases">
        <title>Draft genome sequences of ten Microbacterium spp. with emphasis on heavy metal contaminated environments.</title>
        <authorList>
            <person name="Corretto E."/>
        </authorList>
    </citation>
    <scope>NUCLEOTIDE SEQUENCE [LARGE SCALE GENOMIC DNA]</scope>
    <source>
        <strain evidence="2 3">SA35</strain>
    </source>
</reference>
<keyword evidence="3" id="KW-1185">Reference proteome</keyword>
<dbReference type="RefSeq" id="WP_045255957.1">
    <property type="nucleotide sequence ID" value="NZ_JYJB01000004.1"/>
</dbReference>
<dbReference type="STRING" id="273678.RS84_00264"/>
<keyword evidence="1" id="KW-0472">Membrane</keyword>
<evidence type="ECO:0008006" key="4">
    <source>
        <dbReference type="Google" id="ProtNLM"/>
    </source>
</evidence>
<dbReference type="OrthoDB" id="5074562at2"/>
<dbReference type="Proteomes" id="UP000033900">
    <property type="component" value="Unassembled WGS sequence"/>
</dbReference>
<sequence>MTKLTNIAWWKAAALRGLYTAVAIALPYVGGALIADIAWLTAASAAVLGFLASIATSLAGLPETEGVDLPWWLAAVERVVKTFAQALAAGFLGATLLTDVAWSTVIQAAAIAALTSLLRLILATLPNDPTPPIEMVQTIEGTWTVDPDSNH</sequence>
<proteinExistence type="predicted"/>
<feature type="transmembrane region" description="Helical" evidence="1">
    <location>
        <begin position="37"/>
        <end position="59"/>
    </location>
</feature>
<evidence type="ECO:0000313" key="3">
    <source>
        <dbReference type="Proteomes" id="UP000033900"/>
    </source>
</evidence>
<dbReference type="EMBL" id="JYJB01000004">
    <property type="protein sequence ID" value="KJL49152.1"/>
    <property type="molecule type" value="Genomic_DNA"/>
</dbReference>
<organism evidence="2 3">
    <name type="scientific">Microbacterium hydrocarbonoxydans</name>
    <dbReference type="NCBI Taxonomy" id="273678"/>
    <lineage>
        <taxon>Bacteria</taxon>
        <taxon>Bacillati</taxon>
        <taxon>Actinomycetota</taxon>
        <taxon>Actinomycetes</taxon>
        <taxon>Micrococcales</taxon>
        <taxon>Microbacteriaceae</taxon>
        <taxon>Microbacterium</taxon>
    </lineage>
</organism>
<accession>A0A0M2HQW7</accession>
<feature type="transmembrane region" description="Helical" evidence="1">
    <location>
        <begin position="12"/>
        <end position="31"/>
    </location>
</feature>
<dbReference type="AlphaFoldDB" id="A0A0M2HQW7"/>
<evidence type="ECO:0000256" key="1">
    <source>
        <dbReference type="SAM" id="Phobius"/>
    </source>
</evidence>
<gene>
    <name evidence="2" type="ORF">RS84_00264</name>
</gene>
<dbReference type="InterPro" id="IPR020109">
    <property type="entry name" value="Holin_r1t"/>
</dbReference>
<name>A0A0M2HQW7_9MICO</name>
<keyword evidence="1" id="KW-1133">Transmembrane helix</keyword>
<dbReference type="PATRIC" id="fig|273678.4.peg.257"/>
<dbReference type="Pfam" id="PF16945">
    <property type="entry name" value="Phage_r1t_holin"/>
    <property type="match status" value="1"/>
</dbReference>
<comment type="caution">
    <text evidence="2">The sequence shown here is derived from an EMBL/GenBank/DDBJ whole genome shotgun (WGS) entry which is preliminary data.</text>
</comment>
<keyword evidence="1" id="KW-0812">Transmembrane</keyword>
<protein>
    <recommendedName>
        <fullName evidence="4">Phage r1t holin</fullName>
    </recommendedName>
</protein>
<evidence type="ECO:0000313" key="2">
    <source>
        <dbReference type="EMBL" id="KJL49152.1"/>
    </source>
</evidence>